<dbReference type="AlphaFoldDB" id="R4WDN1"/>
<proteinExistence type="evidence at transcript level"/>
<comment type="similarity">
    <text evidence="2">Belongs to the OXR1 family.</text>
</comment>
<dbReference type="GO" id="GO:0006979">
    <property type="term" value="P:response to oxidative stress"/>
    <property type="evidence" value="ECO:0007669"/>
    <property type="project" value="TreeGrafter"/>
</dbReference>
<dbReference type="PANTHER" id="PTHR23354">
    <property type="entry name" value="NUCLEOLAR PROTEIN 7/ESTROGEN RECEPTOR COACTIVATOR-RELATED"/>
    <property type="match status" value="1"/>
</dbReference>
<comment type="subcellular location">
    <subcellularLocation>
        <location evidence="1">Mitochondrion</location>
    </subcellularLocation>
</comment>
<organism evidence="6">
    <name type="scientific">Riptortus pedestris</name>
    <name type="common">Bean bug</name>
    <dbReference type="NCBI Taxonomy" id="329032"/>
    <lineage>
        <taxon>Eukaryota</taxon>
        <taxon>Metazoa</taxon>
        <taxon>Ecdysozoa</taxon>
        <taxon>Arthropoda</taxon>
        <taxon>Hexapoda</taxon>
        <taxon>Insecta</taxon>
        <taxon>Pterygota</taxon>
        <taxon>Neoptera</taxon>
        <taxon>Paraneoptera</taxon>
        <taxon>Hemiptera</taxon>
        <taxon>Heteroptera</taxon>
        <taxon>Panheteroptera</taxon>
        <taxon>Pentatomomorpha</taxon>
        <taxon>Coreoidea</taxon>
        <taxon>Alydidae</taxon>
        <taxon>Riptortus</taxon>
    </lineage>
</organism>
<evidence type="ECO:0000259" key="5">
    <source>
        <dbReference type="PROSITE" id="PS51886"/>
    </source>
</evidence>
<dbReference type="InterPro" id="IPR006571">
    <property type="entry name" value="TLDc_dom"/>
</dbReference>
<reference evidence="6" key="1">
    <citation type="journal article" date="2013" name="PLoS ONE">
        <title>Gene expression in gut symbiotic organ of stinkbug affected by extracellular bacterial symbiont.</title>
        <authorList>
            <person name="Futahashi R."/>
            <person name="Tanaka K."/>
            <person name="Tanahashi M."/>
            <person name="Nikoh N."/>
            <person name="Kikuchi Y."/>
            <person name="Lee B.L."/>
            <person name="Fukatsu T."/>
        </authorList>
    </citation>
    <scope>NUCLEOTIDE SEQUENCE</scope>
    <source>
        <tissue evidence="6">Midgut</tissue>
    </source>
</reference>
<accession>R4WDN1</accession>
<dbReference type="GO" id="GO:0005634">
    <property type="term" value="C:nucleus"/>
    <property type="evidence" value="ECO:0007669"/>
    <property type="project" value="TreeGrafter"/>
</dbReference>
<dbReference type="PROSITE" id="PS51886">
    <property type="entry name" value="TLDC"/>
    <property type="match status" value="1"/>
</dbReference>
<keyword evidence="3" id="KW-0496">Mitochondrion</keyword>
<evidence type="ECO:0000256" key="3">
    <source>
        <dbReference type="ARBA" id="ARBA00023128"/>
    </source>
</evidence>
<evidence type="ECO:0000313" key="6">
    <source>
        <dbReference type="EMBL" id="BAN20894.1"/>
    </source>
</evidence>
<feature type="domain" description="TLDc" evidence="5">
    <location>
        <begin position="47"/>
        <end position="208"/>
    </location>
</feature>
<name>R4WDN1_RIPPE</name>
<evidence type="ECO:0000256" key="1">
    <source>
        <dbReference type="ARBA" id="ARBA00004173"/>
    </source>
</evidence>
<evidence type="ECO:0000256" key="2">
    <source>
        <dbReference type="ARBA" id="ARBA00009540"/>
    </source>
</evidence>
<dbReference type="SMART" id="SM00584">
    <property type="entry name" value="TLDc"/>
    <property type="match status" value="1"/>
</dbReference>
<sequence length="208" mass="23133">MDSVVTLGRTIVDVVLSMSGELRRALYASAASLDLEPFLPDLAGTTEILSEDHRKQLSRHLPARAEGYVWTLVFSTSQHGFSLNSMYRKMSRVESPILMVIQDTENNVFGALTSCSLKVSDHFYGTGESLLFRFAPDCQVYNWTGDNMFFIKGNNESLSIGAGDGKFGLWLDGDLYQGRSESCATYGNEPLSPQQDFVVKTLECWAFI</sequence>
<dbReference type="EMBL" id="AK417679">
    <property type="protein sequence ID" value="BAN20894.1"/>
    <property type="molecule type" value="mRNA"/>
</dbReference>
<dbReference type="PANTHER" id="PTHR23354:SF62">
    <property type="entry name" value="MUSTARD, ISOFORM V"/>
    <property type="match status" value="1"/>
</dbReference>
<evidence type="ECO:0000256" key="4">
    <source>
        <dbReference type="ARBA" id="ARBA00040604"/>
    </source>
</evidence>
<protein>
    <recommendedName>
        <fullName evidence="4">Oxidation resistance protein 1</fullName>
    </recommendedName>
</protein>
<dbReference type="GO" id="GO:0005739">
    <property type="term" value="C:mitochondrion"/>
    <property type="evidence" value="ECO:0007669"/>
    <property type="project" value="UniProtKB-SubCell"/>
</dbReference>
<dbReference type="Pfam" id="PF07534">
    <property type="entry name" value="TLD"/>
    <property type="match status" value="1"/>
</dbReference>